<dbReference type="PANTHER" id="PTHR33083:SF103">
    <property type="entry name" value="SENESCENCE REGULATOR"/>
    <property type="match status" value="1"/>
</dbReference>
<dbReference type="Proteomes" id="UP000826271">
    <property type="component" value="Unassembled WGS sequence"/>
</dbReference>
<sequence>MENRYDIYSQGSSGWTSMRNQEFQEQDVWGDFPERKDSDSSPMIKLTSFKEQTFISKRLPTATKMIPKSNNKHSKEPKIVQHLAPINVPDWSKIYGTTTSKNSCSWLEEEEEEEGMNVVIPPHEWIARSGQNISSNSVCEGAGRTLKGRDLTRVRNAVLTKTGFLESKSSNNNNQ</sequence>
<organism evidence="2 3">
    <name type="scientific">Buddleja alternifolia</name>
    <dbReference type="NCBI Taxonomy" id="168488"/>
    <lineage>
        <taxon>Eukaryota</taxon>
        <taxon>Viridiplantae</taxon>
        <taxon>Streptophyta</taxon>
        <taxon>Embryophyta</taxon>
        <taxon>Tracheophyta</taxon>
        <taxon>Spermatophyta</taxon>
        <taxon>Magnoliopsida</taxon>
        <taxon>eudicotyledons</taxon>
        <taxon>Gunneridae</taxon>
        <taxon>Pentapetalae</taxon>
        <taxon>asterids</taxon>
        <taxon>lamiids</taxon>
        <taxon>Lamiales</taxon>
        <taxon>Scrophulariaceae</taxon>
        <taxon>Buddlejeae</taxon>
        <taxon>Buddleja</taxon>
    </lineage>
</organism>
<evidence type="ECO:0000313" key="3">
    <source>
        <dbReference type="Proteomes" id="UP000826271"/>
    </source>
</evidence>
<name>A0AAV6XUJ9_9LAMI</name>
<dbReference type="PANTHER" id="PTHR33083">
    <property type="entry name" value="EXPRESSED PROTEIN"/>
    <property type="match status" value="1"/>
</dbReference>
<dbReference type="AlphaFoldDB" id="A0AAV6XUJ9"/>
<proteinExistence type="inferred from homology"/>
<dbReference type="GO" id="GO:0010150">
    <property type="term" value="P:leaf senescence"/>
    <property type="evidence" value="ECO:0007669"/>
    <property type="project" value="UniProtKB-ARBA"/>
</dbReference>
<evidence type="ECO:0000256" key="1">
    <source>
        <dbReference type="ARBA" id="ARBA00034773"/>
    </source>
</evidence>
<gene>
    <name evidence="2" type="ORF">BUALT_Bualt03G0115800</name>
</gene>
<comment type="similarity">
    <text evidence="1">Belongs to the senescence regulator S40 family.</text>
</comment>
<dbReference type="InterPro" id="IPR007608">
    <property type="entry name" value="Senescence_reg_S40"/>
</dbReference>
<protein>
    <recommendedName>
        <fullName evidence="4">Breast cancer susceptibility 1</fullName>
    </recommendedName>
</protein>
<dbReference type="Pfam" id="PF04520">
    <property type="entry name" value="Senescence_reg"/>
    <property type="match status" value="1"/>
</dbReference>
<comment type="caution">
    <text evidence="2">The sequence shown here is derived from an EMBL/GenBank/DDBJ whole genome shotgun (WGS) entry which is preliminary data.</text>
</comment>
<keyword evidence="3" id="KW-1185">Reference proteome</keyword>
<dbReference type="EMBL" id="WHWC01000003">
    <property type="protein sequence ID" value="KAG8386118.1"/>
    <property type="molecule type" value="Genomic_DNA"/>
</dbReference>
<evidence type="ECO:0008006" key="4">
    <source>
        <dbReference type="Google" id="ProtNLM"/>
    </source>
</evidence>
<evidence type="ECO:0000313" key="2">
    <source>
        <dbReference type="EMBL" id="KAG8386118.1"/>
    </source>
</evidence>
<reference evidence="2" key="1">
    <citation type="submission" date="2019-10" db="EMBL/GenBank/DDBJ databases">
        <authorList>
            <person name="Zhang R."/>
            <person name="Pan Y."/>
            <person name="Wang J."/>
            <person name="Ma R."/>
            <person name="Yu S."/>
        </authorList>
    </citation>
    <scope>NUCLEOTIDE SEQUENCE</scope>
    <source>
        <strain evidence="2">LA-IB0</strain>
        <tissue evidence="2">Leaf</tissue>
    </source>
</reference>
<accession>A0AAV6XUJ9</accession>